<organism evidence="3 4">
    <name type="scientific">Tegillarca granosa</name>
    <name type="common">Malaysian cockle</name>
    <name type="synonym">Anadara granosa</name>
    <dbReference type="NCBI Taxonomy" id="220873"/>
    <lineage>
        <taxon>Eukaryota</taxon>
        <taxon>Metazoa</taxon>
        <taxon>Spiralia</taxon>
        <taxon>Lophotrochozoa</taxon>
        <taxon>Mollusca</taxon>
        <taxon>Bivalvia</taxon>
        <taxon>Autobranchia</taxon>
        <taxon>Pteriomorphia</taxon>
        <taxon>Arcoida</taxon>
        <taxon>Arcoidea</taxon>
        <taxon>Arcidae</taxon>
        <taxon>Tegillarca</taxon>
    </lineage>
</organism>
<dbReference type="Pfam" id="PF12781">
    <property type="entry name" value="AAA_9"/>
    <property type="match status" value="1"/>
</dbReference>
<evidence type="ECO:0000313" key="3">
    <source>
        <dbReference type="EMBL" id="KAJ8316217.1"/>
    </source>
</evidence>
<dbReference type="Proteomes" id="UP001217089">
    <property type="component" value="Unassembled WGS sequence"/>
</dbReference>
<feature type="region of interest" description="Disordered" evidence="1">
    <location>
        <begin position="44"/>
        <end position="65"/>
    </location>
</feature>
<sequence length="815" mass="91054">MAAAFCTYLGPYHHNFRRVMLTVYWPNCLRERGVPLVIDSIDGLKDQESPKPENNNQKNDGKANEKALDRIQEEGSEADNDDKESQVTTSSAPMLTSMQYNRYVVSLIKILVGERTLNDWLKKDFGPRQIENAAILCSSWQRPPMMIDPNGEGATWLAKLNRLTNKRKLVSLDMETRSDPHVILTLEKCIMNGKPVLLRNCEEHIDNIITPLMHHRNTSIELDTAEEIASSTTLINFGVSHDTLTEDLLSRAFARIRPELYKERNIALRNMQLQKDTLLRLSDIVKEKVLTNQEAMLGSAKALKFITDITNAKIESVHNEYQFSLRYFVELFDEAIGGEIPVDFWEEEEGGYDVDDESTEADPKARAGSVTSHGSKESATGAATGGTTDKQTSKKDKGNPGLGMQLTLADFDCKDDPPNFLPQEKWEDILALSVLPGPLDSLCVNFAQNADAWKEWYKSEHPENEPLPLSPSFGGNPSTGSRKSAGGDKSPDLGPLSDFHQLLLLRMLRPDRLPVALVRYVNKHLTLNLPEQSDFSLTEVIQDAKRHLGVLLLLPPSASNGNKYPAAKLRLTQPPVEILRSMAKSIGVAIEHVRVGEGCEYLVDEAIDSAEKSDGWVIIEGLHLAPLGFYNDLKKHLVRCARSRDNAEEDKKKSRFCIWITTEPCANIPDFLIRNLHKLAWNLLTGETESDTKGDDEGKDPPFAISFRSPNTFLHTAIVSTLKQCPQQALAKTSSEAQTIRMLTFGIGVIQGVLASRQLFGAQGLNQWYPFNKVQMEQAIDLLTGRIIRSGESEDPNLEILTGMISKVSTKNLWK</sequence>
<dbReference type="InterPro" id="IPR027417">
    <property type="entry name" value="P-loop_NTPase"/>
</dbReference>
<feature type="region of interest" description="Disordered" evidence="1">
    <location>
        <begin position="463"/>
        <end position="492"/>
    </location>
</feature>
<evidence type="ECO:0000256" key="1">
    <source>
        <dbReference type="SAM" id="MobiDB-lite"/>
    </source>
</evidence>
<feature type="region of interest" description="Disordered" evidence="1">
    <location>
        <begin position="352"/>
        <end position="401"/>
    </location>
</feature>
<gene>
    <name evidence="3" type="ORF">KUTeg_006231</name>
</gene>
<keyword evidence="4" id="KW-1185">Reference proteome</keyword>
<name>A0ABQ9FI59_TEGGR</name>
<dbReference type="PANTHER" id="PTHR46961:SF21">
    <property type="entry name" value="LOW QUALITY PROTEIN: DYNEIN BETA CHAIN, FLAGELLAR OUTER ARM-LIKE"/>
    <property type="match status" value="1"/>
</dbReference>
<feature type="domain" description="Dynein heavy chain ATP-binding dynein motor region" evidence="2">
    <location>
        <begin position="129"/>
        <end position="216"/>
    </location>
</feature>
<feature type="region of interest" description="Disordered" evidence="1">
    <location>
        <begin position="73"/>
        <end position="92"/>
    </location>
</feature>
<dbReference type="InterPro" id="IPR035706">
    <property type="entry name" value="AAA_9"/>
</dbReference>
<dbReference type="Gene3D" id="3.40.50.300">
    <property type="entry name" value="P-loop containing nucleotide triphosphate hydrolases"/>
    <property type="match status" value="2"/>
</dbReference>
<feature type="compositionally biased region" description="Polar residues" evidence="1">
    <location>
        <begin position="473"/>
        <end position="482"/>
    </location>
</feature>
<evidence type="ECO:0000259" key="2">
    <source>
        <dbReference type="Pfam" id="PF12781"/>
    </source>
</evidence>
<evidence type="ECO:0000313" key="4">
    <source>
        <dbReference type="Proteomes" id="UP001217089"/>
    </source>
</evidence>
<dbReference type="InterPro" id="IPR026983">
    <property type="entry name" value="DHC"/>
</dbReference>
<dbReference type="PANTHER" id="PTHR46961">
    <property type="entry name" value="DYNEIN HEAVY CHAIN 1, AXONEMAL-LIKE PROTEIN"/>
    <property type="match status" value="1"/>
</dbReference>
<comment type="caution">
    <text evidence="3">The sequence shown here is derived from an EMBL/GenBank/DDBJ whole genome shotgun (WGS) entry which is preliminary data.</text>
</comment>
<feature type="compositionally biased region" description="Low complexity" evidence="1">
    <location>
        <begin position="379"/>
        <end position="388"/>
    </location>
</feature>
<protein>
    <recommendedName>
        <fullName evidence="2">Dynein heavy chain ATP-binding dynein motor region domain-containing protein</fullName>
    </recommendedName>
</protein>
<proteinExistence type="predicted"/>
<accession>A0ABQ9FI59</accession>
<dbReference type="EMBL" id="JARBDR010000328">
    <property type="protein sequence ID" value="KAJ8316217.1"/>
    <property type="molecule type" value="Genomic_DNA"/>
</dbReference>
<reference evidence="3 4" key="1">
    <citation type="submission" date="2022-12" db="EMBL/GenBank/DDBJ databases">
        <title>Chromosome-level genome of Tegillarca granosa.</title>
        <authorList>
            <person name="Kim J."/>
        </authorList>
    </citation>
    <scope>NUCLEOTIDE SEQUENCE [LARGE SCALE GENOMIC DNA]</scope>
    <source>
        <strain evidence="3">Teg-2019</strain>
        <tissue evidence="3">Adductor muscle</tissue>
    </source>
</reference>